<protein>
    <submittedName>
        <fullName evidence="1">Uncharacterized protein</fullName>
    </submittedName>
</protein>
<accession>A0A8X7CI62</accession>
<evidence type="ECO:0000313" key="1">
    <source>
        <dbReference type="EMBL" id="GFY67941.1"/>
    </source>
</evidence>
<organism evidence="1 2">
    <name type="scientific">Trichonephila inaurata madagascariensis</name>
    <dbReference type="NCBI Taxonomy" id="2747483"/>
    <lineage>
        <taxon>Eukaryota</taxon>
        <taxon>Metazoa</taxon>
        <taxon>Ecdysozoa</taxon>
        <taxon>Arthropoda</taxon>
        <taxon>Chelicerata</taxon>
        <taxon>Arachnida</taxon>
        <taxon>Araneae</taxon>
        <taxon>Araneomorphae</taxon>
        <taxon>Entelegynae</taxon>
        <taxon>Araneoidea</taxon>
        <taxon>Nephilidae</taxon>
        <taxon>Trichonephila</taxon>
        <taxon>Trichonephila inaurata</taxon>
    </lineage>
</organism>
<name>A0A8X7CI62_9ARAC</name>
<dbReference type="AlphaFoldDB" id="A0A8X7CI62"/>
<gene>
    <name evidence="1" type="ORF">TNIN_305251</name>
</gene>
<sequence length="97" mass="10727">MFRSSDPIFHSCIAASRECLGFGSGFQTLFISASIFLKAEGTMSPGQKGCGSHLHRVREGSGPLPIEFPSRTESKNLYPMVAWQDPSYHYNLFIISP</sequence>
<dbReference type="Proteomes" id="UP000886998">
    <property type="component" value="Unassembled WGS sequence"/>
</dbReference>
<reference evidence="1" key="1">
    <citation type="submission" date="2020-08" db="EMBL/GenBank/DDBJ databases">
        <title>Multicomponent nature underlies the extraordinary mechanical properties of spider dragline silk.</title>
        <authorList>
            <person name="Kono N."/>
            <person name="Nakamura H."/>
            <person name="Mori M."/>
            <person name="Yoshida Y."/>
            <person name="Ohtoshi R."/>
            <person name="Malay A.D."/>
            <person name="Moran D.A.P."/>
            <person name="Tomita M."/>
            <person name="Numata K."/>
            <person name="Arakawa K."/>
        </authorList>
    </citation>
    <scope>NUCLEOTIDE SEQUENCE</scope>
</reference>
<keyword evidence="2" id="KW-1185">Reference proteome</keyword>
<dbReference type="EMBL" id="BMAV01016827">
    <property type="protein sequence ID" value="GFY67941.1"/>
    <property type="molecule type" value="Genomic_DNA"/>
</dbReference>
<evidence type="ECO:0000313" key="2">
    <source>
        <dbReference type="Proteomes" id="UP000886998"/>
    </source>
</evidence>
<proteinExistence type="predicted"/>
<comment type="caution">
    <text evidence="1">The sequence shown here is derived from an EMBL/GenBank/DDBJ whole genome shotgun (WGS) entry which is preliminary data.</text>
</comment>